<protein>
    <submittedName>
        <fullName evidence="2">Uncharacterized protein</fullName>
    </submittedName>
</protein>
<feature type="coiled-coil region" evidence="1">
    <location>
        <begin position="226"/>
        <end position="285"/>
    </location>
</feature>
<keyword evidence="1" id="KW-0175">Coiled coil</keyword>
<accession>A0A7R9D2P6</accession>
<evidence type="ECO:0000256" key="1">
    <source>
        <dbReference type="SAM" id="Coils"/>
    </source>
</evidence>
<name>A0A7R9D2P6_TIMCR</name>
<gene>
    <name evidence="2" type="ORF">TCEB3V08_LOCUS8811</name>
</gene>
<evidence type="ECO:0000313" key="2">
    <source>
        <dbReference type="EMBL" id="CAD7407002.1"/>
    </source>
</evidence>
<sequence length="319" mass="35909">MHHPIQMKPADSENRNVTPVKIVCKLSLQVLLTVAARRGLYQVLSASVRTCRDVFLKYQQINLLIAGDERSDLKSRLDALRLVFTQSFPTLSTNVGTFPLNVYLLIPVYIGTDTTSSPQHCDRGGGYSDHPLLKLSCSEHALNLRAPSDDSHIDSTVSSLPLEDEEDVFVVLQVQTTDESLLIKSESLSHVQTSCRELQTKLLTQTQQTSLTKTQLAEANSTVAMMKKQESQLHGEIAEMKRALEELNSQLASKVSANQELEVKIHQQSHELKELQERLKEALQCQESWQFRAVRAISVCVHYPYYLLQGLVYLYNTAN</sequence>
<dbReference type="AlphaFoldDB" id="A0A7R9D2P6"/>
<organism evidence="2">
    <name type="scientific">Timema cristinae</name>
    <name type="common">Walking stick</name>
    <dbReference type="NCBI Taxonomy" id="61476"/>
    <lineage>
        <taxon>Eukaryota</taxon>
        <taxon>Metazoa</taxon>
        <taxon>Ecdysozoa</taxon>
        <taxon>Arthropoda</taxon>
        <taxon>Hexapoda</taxon>
        <taxon>Insecta</taxon>
        <taxon>Pterygota</taxon>
        <taxon>Neoptera</taxon>
        <taxon>Polyneoptera</taxon>
        <taxon>Phasmatodea</taxon>
        <taxon>Timematodea</taxon>
        <taxon>Timematoidea</taxon>
        <taxon>Timematidae</taxon>
        <taxon>Timema</taxon>
    </lineage>
</organism>
<dbReference type="EMBL" id="OC320029">
    <property type="protein sequence ID" value="CAD7407002.1"/>
    <property type="molecule type" value="Genomic_DNA"/>
</dbReference>
<reference evidence="2" key="1">
    <citation type="submission" date="2020-11" db="EMBL/GenBank/DDBJ databases">
        <authorList>
            <person name="Tran Van P."/>
        </authorList>
    </citation>
    <scope>NUCLEOTIDE SEQUENCE</scope>
</reference>
<proteinExistence type="predicted"/>